<evidence type="ECO:0000313" key="1">
    <source>
        <dbReference type="EMBL" id="VDH05803.1"/>
    </source>
</evidence>
<dbReference type="PROSITE" id="PS51257">
    <property type="entry name" value="PROKAR_LIPOPROTEIN"/>
    <property type="match status" value="1"/>
</dbReference>
<reference evidence="1 2" key="1">
    <citation type="submission" date="2018-11" db="EMBL/GenBank/DDBJ databases">
        <authorList>
            <consortium name="Pathogen Informatics"/>
        </authorList>
    </citation>
    <scope>NUCLEOTIDE SEQUENCE [LARGE SCALE GENOMIC DNA]</scope>
    <source>
        <strain evidence="1 2">NCTC12929</strain>
    </source>
</reference>
<accession>A0A7Z8YQJ5</accession>
<comment type="caution">
    <text evidence="1">The sequence shown here is derived from an EMBL/GenBank/DDBJ whole genome shotgun (WGS) entry which is preliminary data.</text>
</comment>
<name>A0A7Z8YQJ5_9FLAO</name>
<sequence>MKKTLFISMTQLLLYSCNMSDSVEELPQGYKAIYEGGNQNRLIKNNKLFIDSGMVDVKYNDTYLLISVDTTYSMKPNSIDKRKLKYFIQDLKQDTILRGISYQRLQHIIEKEALSDLDITQ</sequence>
<gene>
    <name evidence="1" type="ORF">NCTC12929_01971</name>
</gene>
<dbReference type="EMBL" id="UYIV01000001">
    <property type="protein sequence ID" value="VDH05803.1"/>
    <property type="molecule type" value="Genomic_DNA"/>
</dbReference>
<dbReference type="RefSeq" id="WP_125151671.1">
    <property type="nucleotide sequence ID" value="NZ_UYIV01000001.1"/>
</dbReference>
<protein>
    <submittedName>
        <fullName evidence="1">Uncharacterized protein</fullName>
    </submittedName>
</protein>
<dbReference type="AlphaFoldDB" id="A0A7Z8YQJ5"/>
<organism evidence="1 2">
    <name type="scientific">Bergeyella zoohelcum</name>
    <dbReference type="NCBI Taxonomy" id="1015"/>
    <lineage>
        <taxon>Bacteria</taxon>
        <taxon>Pseudomonadati</taxon>
        <taxon>Bacteroidota</taxon>
        <taxon>Flavobacteriia</taxon>
        <taxon>Flavobacteriales</taxon>
        <taxon>Weeksellaceae</taxon>
        <taxon>Bergeyella</taxon>
    </lineage>
</organism>
<proteinExistence type="predicted"/>
<evidence type="ECO:0000313" key="2">
    <source>
        <dbReference type="Proteomes" id="UP000270205"/>
    </source>
</evidence>
<dbReference type="Proteomes" id="UP000270205">
    <property type="component" value="Unassembled WGS sequence"/>
</dbReference>